<dbReference type="WBParaSite" id="nRc.2.0.1.t46671-RA">
    <property type="protein sequence ID" value="nRc.2.0.1.t46671-RA"/>
    <property type="gene ID" value="nRc.2.0.1.g46671"/>
</dbReference>
<dbReference type="AlphaFoldDB" id="A0A915LA87"/>
<dbReference type="Proteomes" id="UP000887565">
    <property type="component" value="Unplaced"/>
</dbReference>
<organism evidence="1 2">
    <name type="scientific">Romanomermis culicivorax</name>
    <name type="common">Nematode worm</name>
    <dbReference type="NCBI Taxonomy" id="13658"/>
    <lineage>
        <taxon>Eukaryota</taxon>
        <taxon>Metazoa</taxon>
        <taxon>Ecdysozoa</taxon>
        <taxon>Nematoda</taxon>
        <taxon>Enoplea</taxon>
        <taxon>Dorylaimia</taxon>
        <taxon>Mermithida</taxon>
        <taxon>Mermithoidea</taxon>
        <taxon>Mermithidae</taxon>
        <taxon>Romanomermis</taxon>
    </lineage>
</organism>
<protein>
    <submittedName>
        <fullName evidence="2">Uncharacterized protein</fullName>
    </submittedName>
</protein>
<keyword evidence="1" id="KW-1185">Reference proteome</keyword>
<evidence type="ECO:0000313" key="1">
    <source>
        <dbReference type="Proteomes" id="UP000887565"/>
    </source>
</evidence>
<accession>A0A915LA87</accession>
<reference evidence="2" key="1">
    <citation type="submission" date="2022-11" db="UniProtKB">
        <authorList>
            <consortium name="WormBaseParasite"/>
        </authorList>
    </citation>
    <scope>IDENTIFICATION</scope>
</reference>
<sequence>MPPNCSIDKDFKLGHFTGTFRNCVMDKLPVEKEDKFEHRSKTTSINLEKALSVDDEHGTPTINEVPAQENRRKKVLKNNEILCCAKFRKILPSSSDDVSSFLQVDSEDTFCLLANRALKKLI</sequence>
<name>A0A915LA87_ROMCU</name>
<evidence type="ECO:0000313" key="2">
    <source>
        <dbReference type="WBParaSite" id="nRc.2.0.1.t46671-RA"/>
    </source>
</evidence>
<proteinExistence type="predicted"/>